<dbReference type="InterPro" id="IPR008995">
    <property type="entry name" value="Mo/tungstate-bd_C_term_dom"/>
</dbReference>
<dbReference type="GO" id="GO:0015689">
    <property type="term" value="P:molybdate ion transport"/>
    <property type="evidence" value="ECO:0007669"/>
    <property type="project" value="InterPro"/>
</dbReference>
<evidence type="ECO:0000256" key="1">
    <source>
        <dbReference type="ARBA" id="ARBA00022448"/>
    </source>
</evidence>
<dbReference type="PANTHER" id="PTHR42781">
    <property type="entry name" value="SPERMIDINE/PUTRESCINE IMPORT ATP-BINDING PROTEIN POTA"/>
    <property type="match status" value="1"/>
</dbReference>
<dbReference type="SUPFAM" id="SSF52540">
    <property type="entry name" value="P-loop containing nucleoside triphosphate hydrolases"/>
    <property type="match status" value="1"/>
</dbReference>
<protein>
    <recommendedName>
        <fullName evidence="10">ABC transporter</fullName>
    </recommendedName>
</protein>
<evidence type="ECO:0000313" key="8">
    <source>
        <dbReference type="EMBL" id="KPL76090.1"/>
    </source>
</evidence>
<dbReference type="Gene3D" id="2.40.50.100">
    <property type="match status" value="1"/>
</dbReference>
<proteinExistence type="predicted"/>
<evidence type="ECO:0000256" key="4">
    <source>
        <dbReference type="ARBA" id="ARBA00022840"/>
    </source>
</evidence>
<dbReference type="InterPro" id="IPR017871">
    <property type="entry name" value="ABC_transporter-like_CS"/>
</dbReference>
<dbReference type="GO" id="GO:0016887">
    <property type="term" value="F:ATP hydrolysis activity"/>
    <property type="evidence" value="ECO:0007669"/>
    <property type="project" value="InterPro"/>
</dbReference>
<dbReference type="InterPro" id="IPR004606">
    <property type="entry name" value="Mop_domain"/>
</dbReference>
<dbReference type="InterPro" id="IPR050093">
    <property type="entry name" value="ABC_SmlMolc_Importer"/>
</dbReference>
<dbReference type="InterPro" id="IPR027417">
    <property type="entry name" value="P-loop_NTPase"/>
</dbReference>
<name>A0A0N8GMS2_9CHLR</name>
<dbReference type="RefSeq" id="WP_075063286.1">
    <property type="nucleotide sequence ID" value="NZ_LGCL01000026.1"/>
</dbReference>
<keyword evidence="9" id="KW-1185">Reference proteome</keyword>
<dbReference type="AlphaFoldDB" id="A0A0N8GMS2"/>
<dbReference type="SUPFAM" id="SSF50331">
    <property type="entry name" value="MOP-like"/>
    <property type="match status" value="1"/>
</dbReference>
<keyword evidence="3" id="KW-0547">Nucleotide-binding</keyword>
<reference evidence="8 9" key="1">
    <citation type="submission" date="2015-07" db="EMBL/GenBank/DDBJ databases">
        <title>Genome sequence of Ornatilinea apprima DSM 23815.</title>
        <authorList>
            <person name="Hemp J."/>
            <person name="Ward L.M."/>
            <person name="Pace L.A."/>
            <person name="Fischer W.W."/>
        </authorList>
    </citation>
    <scope>NUCLEOTIDE SEQUENCE [LARGE SCALE GENOMIC DNA]</scope>
    <source>
        <strain evidence="8 9">P3M-1</strain>
    </source>
</reference>
<dbReference type="InterPro" id="IPR003593">
    <property type="entry name" value="AAA+_ATPase"/>
</dbReference>
<dbReference type="PROSITE" id="PS51866">
    <property type="entry name" value="MOP"/>
    <property type="match status" value="1"/>
</dbReference>
<dbReference type="PROSITE" id="PS00211">
    <property type="entry name" value="ABC_TRANSPORTER_1"/>
    <property type="match status" value="1"/>
</dbReference>
<dbReference type="Gene3D" id="3.40.50.300">
    <property type="entry name" value="P-loop containing nucleotide triphosphate hydrolases"/>
    <property type="match status" value="1"/>
</dbReference>
<dbReference type="SMART" id="SM00382">
    <property type="entry name" value="AAA"/>
    <property type="match status" value="1"/>
</dbReference>
<evidence type="ECO:0000256" key="2">
    <source>
        <dbReference type="ARBA" id="ARBA00022505"/>
    </source>
</evidence>
<dbReference type="Pfam" id="PF03459">
    <property type="entry name" value="TOBE"/>
    <property type="match status" value="1"/>
</dbReference>
<evidence type="ECO:0000313" key="9">
    <source>
        <dbReference type="Proteomes" id="UP000050417"/>
    </source>
</evidence>
<organism evidence="8 9">
    <name type="scientific">Ornatilinea apprima</name>
    <dbReference type="NCBI Taxonomy" id="1134406"/>
    <lineage>
        <taxon>Bacteria</taxon>
        <taxon>Bacillati</taxon>
        <taxon>Chloroflexota</taxon>
        <taxon>Anaerolineae</taxon>
        <taxon>Anaerolineales</taxon>
        <taxon>Anaerolineaceae</taxon>
        <taxon>Ornatilinea</taxon>
    </lineage>
</organism>
<keyword evidence="1" id="KW-0813">Transport</keyword>
<keyword evidence="2 5" id="KW-0500">Molybdenum</keyword>
<dbReference type="STRING" id="1134406.ADN00_12155"/>
<dbReference type="InterPro" id="IPR005116">
    <property type="entry name" value="Transp-assoc_OB_typ1"/>
</dbReference>
<dbReference type="OrthoDB" id="9778160at2"/>
<gene>
    <name evidence="8" type="ORF">ADN00_12155</name>
</gene>
<dbReference type="Proteomes" id="UP000050417">
    <property type="component" value="Unassembled WGS sequence"/>
</dbReference>
<keyword evidence="4" id="KW-0067">ATP-binding</keyword>
<dbReference type="GO" id="GO:0005524">
    <property type="term" value="F:ATP binding"/>
    <property type="evidence" value="ECO:0007669"/>
    <property type="project" value="UniProtKB-KW"/>
</dbReference>
<comment type="caution">
    <text evidence="8">The sequence shown here is derived from an EMBL/GenBank/DDBJ whole genome shotgun (WGS) entry which is preliminary data.</text>
</comment>
<dbReference type="Pfam" id="PF00005">
    <property type="entry name" value="ABC_tran"/>
    <property type="match status" value="1"/>
</dbReference>
<dbReference type="InterPro" id="IPR003439">
    <property type="entry name" value="ABC_transporter-like_ATP-bd"/>
</dbReference>
<evidence type="ECO:0000256" key="3">
    <source>
        <dbReference type="ARBA" id="ARBA00022741"/>
    </source>
</evidence>
<evidence type="ECO:0000259" key="7">
    <source>
        <dbReference type="PROSITE" id="PS51866"/>
    </source>
</evidence>
<dbReference type="EMBL" id="LGCL01000026">
    <property type="protein sequence ID" value="KPL76090.1"/>
    <property type="molecule type" value="Genomic_DNA"/>
</dbReference>
<evidence type="ECO:0000256" key="5">
    <source>
        <dbReference type="PROSITE-ProRule" id="PRU01213"/>
    </source>
</evidence>
<feature type="domain" description="ABC transporter" evidence="6">
    <location>
        <begin position="6"/>
        <end position="237"/>
    </location>
</feature>
<accession>A0A0N8GMS2</accession>
<feature type="domain" description="Mop" evidence="7">
    <location>
        <begin position="295"/>
        <end position="359"/>
    </location>
</feature>
<dbReference type="PANTHER" id="PTHR42781:SF4">
    <property type="entry name" value="SPERMIDINE_PUTRESCINE IMPORT ATP-BINDING PROTEIN POTA"/>
    <property type="match status" value="1"/>
</dbReference>
<dbReference type="PROSITE" id="PS50893">
    <property type="entry name" value="ABC_TRANSPORTER_2"/>
    <property type="match status" value="1"/>
</dbReference>
<evidence type="ECO:0008006" key="10">
    <source>
        <dbReference type="Google" id="ProtNLM"/>
    </source>
</evidence>
<sequence>MTDSILRVEEIIVRRGGQIALDAPALDVLDGETLALIGPNGAGKSTLLMVLAKLIEPDKGKLIFRGETVTRENALAYRRRIGIVMQDALLLDTSVEENVASGLRFRGTPQQVIHQRVEHWLERLGIIGLRKRRARGLSGGEAQRASLARALALEPDVLFLDEPFSALDAPTRERLLADFYGLLKETSMTTIFVTHDRDEALLLGDRVAVLLDAHIRQIGKPNQVFAVPTDPQIARFVGVETVIEGEVVGEKEGLAQVKTNGFVLEAVGEVRVGQAVLLCLRPEDVTLWHESHASPSSARNTLPGRVLQATPQGPLERVVVDCGFPVVALITRASAREMQIEKGLPVSISFKASAVHLIAR</sequence>
<evidence type="ECO:0000259" key="6">
    <source>
        <dbReference type="PROSITE" id="PS50893"/>
    </source>
</evidence>